<dbReference type="Gene3D" id="1.25.40.20">
    <property type="entry name" value="Ankyrin repeat-containing domain"/>
    <property type="match status" value="2"/>
</dbReference>
<dbReference type="Pfam" id="PF12796">
    <property type="entry name" value="Ank_2"/>
    <property type="match status" value="2"/>
</dbReference>
<dbReference type="AlphaFoldDB" id="A0A3D8SQI8"/>
<sequence>MSTSNHHRMNASPSGVAALSPELCPFPFKQRDHVALPPIFERQGCEGFIVPIAPSTISKEMDPLSLTVSTFTLGGIAVKAASSVNQLHADYRGAEQDARHVKNQHEHLRANLEKYKRFSLGAWSEPGQEALHELATSWPKHQATDTRKGRLRFAITGRSKQMDAIHRLKDLESSATLTAELESVRILREIENRSMEDINTTAIIKSLVEEHNVRMRAIEERMLEFSAALSYHTQALQYLVHQYDTSRTPTRRSVSQTYPFEWLAHYLGLFARLTISSDGSNSKYSLAFRLPIFYTFAIMGFMSLSGKWPKFHTVMVRPRRIIQNDAAIVKACETGDLSTIKELFTARLAHPDDVTEENCTLLRYAIRSGQEEVVQLLLEQGAQSNLTFGEFETSPLDNAFYIGNATMIRRLLQKGADIEYINGRTWTALSYLWDPVRENLASTPEILHICHQAGFTEWNHGDKVGWTPIYRAAAYGDEHHIRIFLRFSNLTNQVNQKTMEAGWNPIQCAARYGNVSTFQALIEPVYHIELRQMLDNRGWTLLHLVAASGSFPLMKLLLASGFSPDQWSFPSDELMPPELVGKTLTPRMVAAHYGNIEAYDAAFDETIGVAQGPRTGID</sequence>
<evidence type="ECO:0000256" key="4">
    <source>
        <dbReference type="SAM" id="Coils"/>
    </source>
</evidence>
<dbReference type="PROSITE" id="PS50088">
    <property type="entry name" value="ANK_REPEAT"/>
    <property type="match status" value="3"/>
</dbReference>
<reference evidence="5 6" key="1">
    <citation type="journal article" date="2018" name="IMA Fungus">
        <title>IMA Genome-F 9: Draft genome sequence of Annulohypoxylon stygium, Aspergillus mulundensis, Berkeleyomyces basicola (syn. Thielaviopsis basicola), Ceratocystis smalleyi, two Cercospora beticola strains, Coleophoma cylindrospora, Fusarium fracticaudum, Phialophora cf. hyalina, and Morchella septimelata.</title>
        <authorList>
            <person name="Wingfield B.D."/>
            <person name="Bills G.F."/>
            <person name="Dong Y."/>
            <person name="Huang W."/>
            <person name="Nel W.J."/>
            <person name="Swalarsk-Parry B.S."/>
            <person name="Vaghefi N."/>
            <person name="Wilken P.M."/>
            <person name="An Z."/>
            <person name="de Beer Z.W."/>
            <person name="De Vos L."/>
            <person name="Chen L."/>
            <person name="Duong T.A."/>
            <person name="Gao Y."/>
            <person name="Hammerbacher A."/>
            <person name="Kikkert J.R."/>
            <person name="Li Y."/>
            <person name="Li H."/>
            <person name="Li K."/>
            <person name="Li Q."/>
            <person name="Liu X."/>
            <person name="Ma X."/>
            <person name="Naidoo K."/>
            <person name="Pethybridge S.J."/>
            <person name="Sun J."/>
            <person name="Steenkamp E.T."/>
            <person name="van der Nest M.A."/>
            <person name="van Wyk S."/>
            <person name="Wingfield M.J."/>
            <person name="Xiong C."/>
            <person name="Yue Q."/>
            <person name="Zhang X."/>
        </authorList>
    </citation>
    <scope>NUCLEOTIDE SEQUENCE [LARGE SCALE GENOMIC DNA]</scope>
    <source>
        <strain evidence="5 6">BP6252</strain>
    </source>
</reference>
<dbReference type="Proteomes" id="UP000256645">
    <property type="component" value="Unassembled WGS sequence"/>
</dbReference>
<feature type="repeat" description="ANK" evidence="3">
    <location>
        <begin position="537"/>
        <end position="569"/>
    </location>
</feature>
<dbReference type="InterPro" id="IPR002110">
    <property type="entry name" value="Ankyrin_rpt"/>
</dbReference>
<evidence type="ECO:0000313" key="6">
    <source>
        <dbReference type="Proteomes" id="UP000256645"/>
    </source>
</evidence>
<dbReference type="OrthoDB" id="539213at2759"/>
<evidence type="ECO:0000256" key="2">
    <source>
        <dbReference type="ARBA" id="ARBA00023043"/>
    </source>
</evidence>
<evidence type="ECO:0000313" key="5">
    <source>
        <dbReference type="EMBL" id="RDW88557.1"/>
    </source>
</evidence>
<dbReference type="PANTHER" id="PTHR24198">
    <property type="entry name" value="ANKYRIN REPEAT AND PROTEIN KINASE DOMAIN-CONTAINING PROTEIN"/>
    <property type="match status" value="1"/>
</dbReference>
<keyword evidence="2 3" id="KW-0040">ANK repeat</keyword>
<evidence type="ECO:0000256" key="3">
    <source>
        <dbReference type="PROSITE-ProRule" id="PRU00023"/>
    </source>
</evidence>
<dbReference type="PANTHER" id="PTHR24198:SF165">
    <property type="entry name" value="ANKYRIN REPEAT-CONTAINING PROTEIN-RELATED"/>
    <property type="match status" value="1"/>
</dbReference>
<organism evidence="5 6">
    <name type="scientific">Coleophoma cylindrospora</name>
    <dbReference type="NCBI Taxonomy" id="1849047"/>
    <lineage>
        <taxon>Eukaryota</taxon>
        <taxon>Fungi</taxon>
        <taxon>Dikarya</taxon>
        <taxon>Ascomycota</taxon>
        <taxon>Pezizomycotina</taxon>
        <taxon>Leotiomycetes</taxon>
        <taxon>Helotiales</taxon>
        <taxon>Dermateaceae</taxon>
        <taxon>Coleophoma</taxon>
    </lineage>
</organism>
<keyword evidence="1" id="KW-0677">Repeat</keyword>
<proteinExistence type="predicted"/>
<dbReference type="InterPro" id="IPR036770">
    <property type="entry name" value="Ankyrin_rpt-contain_sf"/>
</dbReference>
<dbReference type="PROSITE" id="PS50297">
    <property type="entry name" value="ANK_REP_REGION"/>
    <property type="match status" value="2"/>
</dbReference>
<accession>A0A3D8SQI8</accession>
<protein>
    <submittedName>
        <fullName evidence="5">Uncharacterized protein</fullName>
    </submittedName>
</protein>
<evidence type="ECO:0000256" key="1">
    <source>
        <dbReference type="ARBA" id="ARBA00022737"/>
    </source>
</evidence>
<feature type="coiled-coil region" evidence="4">
    <location>
        <begin position="84"/>
        <end position="111"/>
    </location>
</feature>
<dbReference type="SMART" id="SM00248">
    <property type="entry name" value="ANK"/>
    <property type="match status" value="6"/>
</dbReference>
<feature type="repeat" description="ANK" evidence="3">
    <location>
        <begin position="391"/>
        <end position="423"/>
    </location>
</feature>
<dbReference type="SUPFAM" id="SSF48403">
    <property type="entry name" value="Ankyrin repeat"/>
    <property type="match status" value="1"/>
</dbReference>
<keyword evidence="6" id="KW-1185">Reference proteome</keyword>
<name>A0A3D8SQI8_9HELO</name>
<dbReference type="EMBL" id="PDLM01000001">
    <property type="protein sequence ID" value="RDW88557.1"/>
    <property type="molecule type" value="Genomic_DNA"/>
</dbReference>
<gene>
    <name evidence="5" type="ORF">BP6252_00589</name>
</gene>
<keyword evidence="4" id="KW-0175">Coiled coil</keyword>
<feature type="repeat" description="ANK" evidence="3">
    <location>
        <begin position="357"/>
        <end position="389"/>
    </location>
</feature>
<comment type="caution">
    <text evidence="5">The sequence shown here is derived from an EMBL/GenBank/DDBJ whole genome shotgun (WGS) entry which is preliminary data.</text>
</comment>
<dbReference type="STRING" id="1849047.A0A3D8SQI8"/>